<evidence type="ECO:0000256" key="1">
    <source>
        <dbReference type="ARBA" id="ARBA00001974"/>
    </source>
</evidence>
<dbReference type="Proteomes" id="UP000886653">
    <property type="component" value="Unassembled WGS sequence"/>
</dbReference>
<dbReference type="GO" id="GO:0071949">
    <property type="term" value="F:FAD binding"/>
    <property type="evidence" value="ECO:0007669"/>
    <property type="project" value="InterPro"/>
</dbReference>
<organism evidence="8 9">
    <name type="scientific">Cronartium quercuum f. sp. fusiforme G11</name>
    <dbReference type="NCBI Taxonomy" id="708437"/>
    <lineage>
        <taxon>Eukaryota</taxon>
        <taxon>Fungi</taxon>
        <taxon>Dikarya</taxon>
        <taxon>Basidiomycota</taxon>
        <taxon>Pucciniomycotina</taxon>
        <taxon>Pucciniomycetes</taxon>
        <taxon>Pucciniales</taxon>
        <taxon>Coleosporiaceae</taxon>
        <taxon>Cronartium</taxon>
    </lineage>
</organism>
<dbReference type="InterPro" id="IPR016166">
    <property type="entry name" value="FAD-bd_PCMH"/>
</dbReference>
<dbReference type="InterPro" id="IPR036318">
    <property type="entry name" value="FAD-bd_PCMH-like_sf"/>
</dbReference>
<dbReference type="InterPro" id="IPR050416">
    <property type="entry name" value="FAD-linked_Oxidoreductase"/>
</dbReference>
<evidence type="ECO:0000256" key="3">
    <source>
        <dbReference type="ARBA" id="ARBA00022630"/>
    </source>
</evidence>
<keyword evidence="6" id="KW-0732">Signal</keyword>
<keyword evidence="5" id="KW-0560">Oxidoreductase</keyword>
<dbReference type="Gene3D" id="3.30.465.10">
    <property type="match status" value="1"/>
</dbReference>
<dbReference type="GO" id="GO:0016491">
    <property type="term" value="F:oxidoreductase activity"/>
    <property type="evidence" value="ECO:0007669"/>
    <property type="project" value="UniProtKB-KW"/>
</dbReference>
<name>A0A9P6TH67_9BASI</name>
<dbReference type="PANTHER" id="PTHR42973">
    <property type="entry name" value="BINDING OXIDOREDUCTASE, PUTATIVE (AFU_ORTHOLOGUE AFUA_1G17690)-RELATED"/>
    <property type="match status" value="1"/>
</dbReference>
<dbReference type="Pfam" id="PF01565">
    <property type="entry name" value="FAD_binding_4"/>
    <property type="match status" value="1"/>
</dbReference>
<feature type="domain" description="FAD-binding PCMH-type" evidence="7">
    <location>
        <begin position="73"/>
        <end position="247"/>
    </location>
</feature>
<keyword evidence="4" id="KW-0274">FAD</keyword>
<gene>
    <name evidence="8" type="ORF">CROQUDRAFT_544168</name>
</gene>
<dbReference type="PROSITE" id="PS51387">
    <property type="entry name" value="FAD_PCMH"/>
    <property type="match status" value="1"/>
</dbReference>
<dbReference type="AlphaFoldDB" id="A0A9P6TH67"/>
<evidence type="ECO:0000256" key="2">
    <source>
        <dbReference type="ARBA" id="ARBA00005466"/>
    </source>
</evidence>
<evidence type="ECO:0000256" key="4">
    <source>
        <dbReference type="ARBA" id="ARBA00022827"/>
    </source>
</evidence>
<keyword evidence="3" id="KW-0285">Flavoprotein</keyword>
<dbReference type="SUPFAM" id="SSF56176">
    <property type="entry name" value="FAD-binding/transporter-associated domain-like"/>
    <property type="match status" value="1"/>
</dbReference>
<dbReference type="OrthoDB" id="2503237at2759"/>
<evidence type="ECO:0000256" key="5">
    <source>
        <dbReference type="ARBA" id="ARBA00023002"/>
    </source>
</evidence>
<dbReference type="PANTHER" id="PTHR42973:SF39">
    <property type="entry name" value="FAD-BINDING PCMH-TYPE DOMAIN-CONTAINING PROTEIN"/>
    <property type="match status" value="1"/>
</dbReference>
<evidence type="ECO:0000256" key="6">
    <source>
        <dbReference type="SAM" id="SignalP"/>
    </source>
</evidence>
<comment type="cofactor">
    <cofactor evidence="1">
        <name>FAD</name>
        <dbReference type="ChEBI" id="CHEBI:57692"/>
    </cofactor>
</comment>
<comment type="similarity">
    <text evidence="2">Belongs to the oxygen-dependent FAD-linked oxidoreductase family.</text>
</comment>
<feature type="chain" id="PRO_5040245193" description="FAD-binding PCMH-type domain-containing protein" evidence="6">
    <location>
        <begin position="22"/>
        <end position="497"/>
    </location>
</feature>
<evidence type="ECO:0000313" key="9">
    <source>
        <dbReference type="Proteomes" id="UP000886653"/>
    </source>
</evidence>
<protein>
    <recommendedName>
        <fullName evidence="7">FAD-binding PCMH-type domain-containing protein</fullName>
    </recommendedName>
</protein>
<evidence type="ECO:0000259" key="7">
    <source>
        <dbReference type="PROSITE" id="PS51387"/>
    </source>
</evidence>
<dbReference type="EMBL" id="MU167213">
    <property type="protein sequence ID" value="KAG0151465.1"/>
    <property type="molecule type" value="Genomic_DNA"/>
</dbReference>
<accession>A0A9P6TH67</accession>
<dbReference type="InterPro" id="IPR006094">
    <property type="entry name" value="Oxid_FAD_bind_N"/>
</dbReference>
<comment type="caution">
    <text evidence="8">The sequence shown here is derived from an EMBL/GenBank/DDBJ whole genome shotgun (WGS) entry which is preliminary data.</text>
</comment>
<feature type="signal peptide" evidence="6">
    <location>
        <begin position="1"/>
        <end position="21"/>
    </location>
</feature>
<reference evidence="8" key="1">
    <citation type="submission" date="2013-11" db="EMBL/GenBank/DDBJ databases">
        <title>Genome sequence of the fusiform rust pathogen reveals effectors for host alternation and coevolution with pine.</title>
        <authorList>
            <consortium name="DOE Joint Genome Institute"/>
            <person name="Smith K."/>
            <person name="Pendleton A."/>
            <person name="Kubisiak T."/>
            <person name="Anderson C."/>
            <person name="Salamov A."/>
            <person name="Aerts A."/>
            <person name="Riley R."/>
            <person name="Clum A."/>
            <person name="Lindquist E."/>
            <person name="Ence D."/>
            <person name="Campbell M."/>
            <person name="Kronenberg Z."/>
            <person name="Feau N."/>
            <person name="Dhillon B."/>
            <person name="Hamelin R."/>
            <person name="Burleigh J."/>
            <person name="Smith J."/>
            <person name="Yandell M."/>
            <person name="Nelson C."/>
            <person name="Grigoriev I."/>
            <person name="Davis J."/>
        </authorList>
    </citation>
    <scope>NUCLEOTIDE SEQUENCE</scope>
    <source>
        <strain evidence="8">G11</strain>
    </source>
</reference>
<keyword evidence="9" id="KW-1185">Reference proteome</keyword>
<proteinExistence type="inferred from homology"/>
<evidence type="ECO:0000313" key="8">
    <source>
        <dbReference type="EMBL" id="KAG0151465.1"/>
    </source>
</evidence>
<dbReference type="Gene3D" id="3.40.462.20">
    <property type="match status" value="1"/>
</dbReference>
<sequence length="497" mass="54861">MKLVPLMEVALLISSVIGSHSSNFSGSTLRQNDFYKCLKRAILPKQTTSDSNGLILPGQSAWLNATLNYNLAIQHTPSAVVFISNVNEARAVIRCAAKHNVSITPRGGRHSYAGFGTCRDSLVIDVSNLRKMKFYHHHQTGTIQLNVGSGLSLGDLDLALSFWNRAIPHGLYPYIGISGHATCGGFGHSSRMWGLFTDQIIEMEVILSNGSLVITSETHSPELFFAMRGAGSSFGLMTSMTLTTKVAPPSVISFNMDYKFPDSTVAAKTLDHFQNWASHSAPPQLGIRWSISLSKVKDSNEFFINSQLRGQYFGKHDHFENVIKSLTNGFSVSPMEENVKRISWIESLKELDNSTNLSSARVNSGNRTYYAKSFVVRQKELLRLEQWINFTSVLHSHRYLYDPKSTHPQPGKWVVEIELLGGNYKGKPTGVRHGGKGSSSFGPRDGLLLFQIAGYGGTGAQLKPKKGMEIPEHFAQSVYNSLGEAKELNGFQCYTES</sequence>
<dbReference type="InterPro" id="IPR016169">
    <property type="entry name" value="FAD-bd_PCMH_sub2"/>
</dbReference>